<keyword evidence="2" id="KW-1185">Reference proteome</keyword>
<organism evidence="1 2">
    <name type="scientific">Pedobacter psychrotolerans</name>
    <dbReference type="NCBI Taxonomy" id="1843235"/>
    <lineage>
        <taxon>Bacteria</taxon>
        <taxon>Pseudomonadati</taxon>
        <taxon>Bacteroidota</taxon>
        <taxon>Sphingobacteriia</taxon>
        <taxon>Sphingobacteriales</taxon>
        <taxon>Sphingobacteriaceae</taxon>
        <taxon>Pedobacter</taxon>
    </lineage>
</organism>
<proteinExistence type="predicted"/>
<dbReference type="EMBL" id="BMJO01000001">
    <property type="protein sequence ID" value="GGE42639.1"/>
    <property type="molecule type" value="Genomic_DNA"/>
</dbReference>
<evidence type="ECO:0008006" key="3">
    <source>
        <dbReference type="Google" id="ProtNLM"/>
    </source>
</evidence>
<reference evidence="2" key="1">
    <citation type="journal article" date="2019" name="Int. J. Syst. Evol. Microbiol.">
        <title>The Global Catalogue of Microorganisms (GCM) 10K type strain sequencing project: providing services to taxonomists for standard genome sequencing and annotation.</title>
        <authorList>
            <consortium name="The Broad Institute Genomics Platform"/>
            <consortium name="The Broad Institute Genome Sequencing Center for Infectious Disease"/>
            <person name="Wu L."/>
            <person name="Ma J."/>
        </authorList>
    </citation>
    <scope>NUCLEOTIDE SEQUENCE [LARGE SCALE GENOMIC DNA]</scope>
    <source>
        <strain evidence="2">CGMCC 1.15644</strain>
    </source>
</reference>
<accession>A0ABQ1SJ53</accession>
<evidence type="ECO:0000313" key="2">
    <source>
        <dbReference type="Proteomes" id="UP000622648"/>
    </source>
</evidence>
<dbReference type="Proteomes" id="UP000622648">
    <property type="component" value="Unassembled WGS sequence"/>
</dbReference>
<comment type="caution">
    <text evidence="1">The sequence shown here is derived from an EMBL/GenBank/DDBJ whole genome shotgun (WGS) entry which is preliminary data.</text>
</comment>
<evidence type="ECO:0000313" key="1">
    <source>
        <dbReference type="EMBL" id="GGE42639.1"/>
    </source>
</evidence>
<name>A0ABQ1SJ53_9SPHI</name>
<dbReference type="RefSeq" id="WP_132529193.1">
    <property type="nucleotide sequence ID" value="NZ_BMJO01000001.1"/>
</dbReference>
<protein>
    <recommendedName>
        <fullName evidence="3">DUF2779 domain-containing protein</fullName>
    </recommendedName>
</protein>
<gene>
    <name evidence="1" type="ORF">GCM10011413_05760</name>
</gene>
<sequence>MSMHEIEDLVEETTYLIDRSSNDELITKRDLLFNLYCFEAFFDTSYTHFRVMDILLKNRFVYQIPIAKYPQLGITDEQLPTDEYGDWVYDQDQKEMGYAQSKNGEMYLYCDAGDWFWKRLCELDILPKADHKSPQKLSTPQLVKVIMLEAERQHDNNLLKHWYNLLANAILGGDFEEDEGVPGTFDGFLQNDHFSEIRDIALRNQLMEQKTSSERDDYLLLPHLKDNLSSATGLEETYKIRYLLEFSKSIDQLRSAYQKDQLALETGPEKISIIQPFINNYLTPLGWHYVGMEPEKTWLWYQDIDDDQYEGPGHRLFMLFKLDADESTLFCNLAVQHSLILKWQEKQPSLLPKDWHFHYDLSGWLSGDFTSKNKHLGSWGSWKFDLKASEKVLKSHLENLIEGLKQSDYFGFVLVEFPQKFLAKDLQRILYLLDEGEDGTGIIPKYVLFDSKITTLIAFAKWATENNDVQQAEKIMNQIEEMAATQDVSALQKEVIIDPLLRLWHQKKAIMFPPVWHLHLVKSLREKIE</sequence>